<dbReference type="EMBL" id="JAHMHQ010000005">
    <property type="protein sequence ID" value="KAK1639972.1"/>
    <property type="molecule type" value="Genomic_DNA"/>
</dbReference>
<keyword evidence="2" id="KW-1185">Reference proteome</keyword>
<organism evidence="1 2">
    <name type="scientific">Colletotrichum phormii</name>
    <dbReference type="NCBI Taxonomy" id="359342"/>
    <lineage>
        <taxon>Eukaryota</taxon>
        <taxon>Fungi</taxon>
        <taxon>Dikarya</taxon>
        <taxon>Ascomycota</taxon>
        <taxon>Pezizomycotina</taxon>
        <taxon>Sordariomycetes</taxon>
        <taxon>Hypocreomycetidae</taxon>
        <taxon>Glomerellales</taxon>
        <taxon>Glomerellaceae</taxon>
        <taxon>Colletotrichum</taxon>
        <taxon>Colletotrichum acutatum species complex</taxon>
    </lineage>
</organism>
<evidence type="ECO:0000313" key="1">
    <source>
        <dbReference type="EMBL" id="KAK1639972.1"/>
    </source>
</evidence>
<sequence>MDIHDTPSSMNQKGAHIRCGTMPILRKTPIRQHRRVSLPAVKEHAPWYQDSGTTTTAVSRIRGSFCPMGGHLSSALFSFARSVQADSCREDPFPHLMQRQAMTYLRQLQSTSPLGPCLLMVKKLLQLPSLNPLAGTKCNLGARRTAASPSGGTE</sequence>
<dbReference type="AlphaFoldDB" id="A0AAI9ZXD0"/>
<evidence type="ECO:0000313" key="2">
    <source>
        <dbReference type="Proteomes" id="UP001243989"/>
    </source>
</evidence>
<comment type="caution">
    <text evidence="1">The sequence shown here is derived from an EMBL/GenBank/DDBJ whole genome shotgun (WGS) entry which is preliminary data.</text>
</comment>
<protein>
    <submittedName>
        <fullName evidence="1">Uncharacterized protein</fullName>
    </submittedName>
</protein>
<dbReference type="GeneID" id="85474830"/>
<proteinExistence type="predicted"/>
<gene>
    <name evidence="1" type="ORF">BDP81DRAFT_422182</name>
</gene>
<name>A0AAI9ZXD0_9PEZI</name>
<accession>A0AAI9ZXD0</accession>
<dbReference type="Proteomes" id="UP001243989">
    <property type="component" value="Unassembled WGS sequence"/>
</dbReference>
<dbReference type="RefSeq" id="XP_060448579.1">
    <property type="nucleotide sequence ID" value="XM_060589968.1"/>
</dbReference>
<reference evidence="1" key="1">
    <citation type="submission" date="2021-06" db="EMBL/GenBank/DDBJ databases">
        <title>Comparative genomics, transcriptomics and evolutionary studies reveal genomic signatures of adaptation to plant cell wall in hemibiotrophic fungi.</title>
        <authorList>
            <consortium name="DOE Joint Genome Institute"/>
            <person name="Baroncelli R."/>
            <person name="Diaz J.F."/>
            <person name="Benocci T."/>
            <person name="Peng M."/>
            <person name="Battaglia E."/>
            <person name="Haridas S."/>
            <person name="Andreopoulos W."/>
            <person name="Labutti K."/>
            <person name="Pangilinan J."/>
            <person name="Floch G.L."/>
            <person name="Makela M.R."/>
            <person name="Henrissat B."/>
            <person name="Grigoriev I.V."/>
            <person name="Crouch J.A."/>
            <person name="De Vries R.P."/>
            <person name="Sukno S.A."/>
            <person name="Thon M.R."/>
        </authorList>
    </citation>
    <scope>NUCLEOTIDE SEQUENCE</scope>
    <source>
        <strain evidence="1">CBS 102054</strain>
    </source>
</reference>